<proteinExistence type="predicted"/>
<gene>
    <name evidence="2" type="ORF">HID58_094654</name>
</gene>
<dbReference type="EMBL" id="JAGKQM010001663">
    <property type="protein sequence ID" value="KAH0851544.1"/>
    <property type="molecule type" value="Genomic_DNA"/>
</dbReference>
<evidence type="ECO:0000313" key="3">
    <source>
        <dbReference type="Proteomes" id="UP000824890"/>
    </source>
</evidence>
<name>A0ABQ7X6I4_BRANA</name>
<evidence type="ECO:0008006" key="4">
    <source>
        <dbReference type="Google" id="ProtNLM"/>
    </source>
</evidence>
<reference evidence="2 3" key="1">
    <citation type="submission" date="2021-05" db="EMBL/GenBank/DDBJ databases">
        <title>Genome Assembly of Synthetic Allotetraploid Brassica napus Reveals Homoeologous Exchanges between Subgenomes.</title>
        <authorList>
            <person name="Davis J.T."/>
        </authorList>
    </citation>
    <scope>NUCLEOTIDE SEQUENCE [LARGE SCALE GENOMIC DNA]</scope>
    <source>
        <strain evidence="3">cv. Da-Ae</strain>
        <tissue evidence="2">Seedling</tissue>
    </source>
</reference>
<dbReference type="InterPro" id="IPR008896">
    <property type="entry name" value="TIC214"/>
</dbReference>
<keyword evidence="3" id="KW-1185">Reference proteome</keyword>
<accession>A0ABQ7X6I4</accession>
<protein>
    <recommendedName>
        <fullName evidence="4">Translocon at the inner envelope membrane of chloroplasts 214</fullName>
    </recommendedName>
</protein>
<dbReference type="Proteomes" id="UP000824890">
    <property type="component" value="Unassembled WGS sequence"/>
</dbReference>
<dbReference type="Pfam" id="PF05758">
    <property type="entry name" value="Ycf1"/>
    <property type="match status" value="2"/>
</dbReference>
<comment type="subcellular location">
    <subcellularLocation>
        <location evidence="1">Membrane</location>
        <topology evidence="1">Multi-pass membrane protein</topology>
    </subcellularLocation>
</comment>
<comment type="caution">
    <text evidence="2">The sequence shown here is derived from an EMBL/GenBank/DDBJ whole genome shotgun (WGS) entry which is preliminary data.</text>
</comment>
<evidence type="ECO:0000313" key="2">
    <source>
        <dbReference type="EMBL" id="KAH0851544.1"/>
    </source>
</evidence>
<organism evidence="2 3">
    <name type="scientific">Brassica napus</name>
    <name type="common">Rape</name>
    <dbReference type="NCBI Taxonomy" id="3708"/>
    <lineage>
        <taxon>Eukaryota</taxon>
        <taxon>Viridiplantae</taxon>
        <taxon>Streptophyta</taxon>
        <taxon>Embryophyta</taxon>
        <taxon>Tracheophyta</taxon>
        <taxon>Spermatophyta</taxon>
        <taxon>Magnoliopsida</taxon>
        <taxon>eudicotyledons</taxon>
        <taxon>Gunneridae</taxon>
        <taxon>Pentapetalae</taxon>
        <taxon>rosids</taxon>
        <taxon>malvids</taxon>
        <taxon>Brassicales</taxon>
        <taxon>Brassicaceae</taxon>
        <taxon>Brassiceae</taxon>
        <taxon>Brassica</taxon>
    </lineage>
</organism>
<sequence length="284" mass="34118">MIQKKIPSFTTEKKTSDQVYTCWRSIENILEKTTRFCHNETQKELPKIYDPFLHGISRGRIKKLSPFQIITKTYKKKNIRGSWINKIHAILLKINSQKFEQTIEKFKRKKNFIFFPNPKKKNSVRRRNKILKILFDVVIIYNNDQTLIKNFIDFHEINKQVPQWSYKLTSELEELEAETEENIPTEPGIRSRKAKRVVVFTDLKEPHNEIYTNLKDNQNSDQTDEMALIRYSQQSDFRREIIKGSMRSQRRKTVIWEFLQAKAHSPLFFDRIDNFFFFRLIYGG</sequence>
<evidence type="ECO:0000256" key="1">
    <source>
        <dbReference type="ARBA" id="ARBA00004141"/>
    </source>
</evidence>